<dbReference type="RefSeq" id="WP_218326560.1">
    <property type="nucleotide sequence ID" value="NZ_JAHUZB010000004.1"/>
</dbReference>
<dbReference type="PANTHER" id="PTHR30204">
    <property type="entry name" value="REDOX-CYCLING DRUG-SENSING TRANSCRIPTIONAL ACTIVATOR SOXR"/>
    <property type="match status" value="1"/>
</dbReference>
<evidence type="ECO:0000313" key="2">
    <source>
        <dbReference type="EMBL" id="MBV7391394.1"/>
    </source>
</evidence>
<comment type="caution">
    <text evidence="2">The sequence shown here is derived from an EMBL/GenBank/DDBJ whole genome shotgun (WGS) entry which is preliminary data.</text>
</comment>
<dbReference type="Pfam" id="PF13411">
    <property type="entry name" value="MerR_1"/>
    <property type="match status" value="1"/>
</dbReference>
<dbReference type="Proteomes" id="UP000774130">
    <property type="component" value="Unassembled WGS sequence"/>
</dbReference>
<dbReference type="SMART" id="SM00871">
    <property type="entry name" value="AraC_E_bind"/>
    <property type="match status" value="1"/>
</dbReference>
<feature type="domain" description="HTH merR-type" evidence="1">
    <location>
        <begin position="1"/>
        <end position="71"/>
    </location>
</feature>
<organism evidence="2 3">
    <name type="scientific">Enterococcus alishanensis</name>
    <dbReference type="NCBI Taxonomy" id="1303817"/>
    <lineage>
        <taxon>Bacteria</taxon>
        <taxon>Bacillati</taxon>
        <taxon>Bacillota</taxon>
        <taxon>Bacilli</taxon>
        <taxon>Lactobacillales</taxon>
        <taxon>Enterococcaceae</taxon>
        <taxon>Enterococcus</taxon>
    </lineage>
</organism>
<sequence>MFKIKQFSKLSGTSSRMLRHYEKMDLLKPAKIDPDNNYRYYQAEQLTTVNKIKKLQSFGFSLALIKEILNQENPVDLEKYLYTRQQELAEELAVITQQKDSLAQIQAELDDRQNLLDYHVVLKELPARKVMSIRKVIADASGESELWQTLGAAAEAQKVQFSSPPVGISIYHDEEYQDQQIDLELQSTVVGDYSDMEEVKFFVAPAIKTASVTFQGSYGQMPQVMNALARWLETQDYEMAGPMFNINHVSPAQTPDPEKWVTEACLVLK</sequence>
<accession>A0ABS6TER0</accession>
<evidence type="ECO:0000259" key="1">
    <source>
        <dbReference type="PROSITE" id="PS50937"/>
    </source>
</evidence>
<dbReference type="InterPro" id="IPR029442">
    <property type="entry name" value="GyrI-like"/>
</dbReference>
<dbReference type="Pfam" id="PF06445">
    <property type="entry name" value="GyrI-like"/>
    <property type="match status" value="1"/>
</dbReference>
<name>A0ABS6TER0_9ENTE</name>
<dbReference type="EMBL" id="JAHUZB010000004">
    <property type="protein sequence ID" value="MBV7391394.1"/>
    <property type="molecule type" value="Genomic_DNA"/>
</dbReference>
<dbReference type="PROSITE" id="PS50937">
    <property type="entry name" value="HTH_MERR_2"/>
    <property type="match status" value="1"/>
</dbReference>
<dbReference type="InterPro" id="IPR010499">
    <property type="entry name" value="AraC_E-bd"/>
</dbReference>
<reference evidence="2 3" key="1">
    <citation type="submission" date="2021-06" db="EMBL/GenBank/DDBJ databases">
        <title>Enterococcus alishanensis sp. nov., a novel lactic acid bacterium isolated from fresh coffee beans.</title>
        <authorList>
            <person name="Chen Y.-S."/>
        </authorList>
    </citation>
    <scope>NUCLEOTIDE SEQUENCE [LARGE SCALE GENOMIC DNA]</scope>
    <source>
        <strain evidence="2 3">ALS3</strain>
    </source>
</reference>
<proteinExistence type="predicted"/>
<dbReference type="InterPro" id="IPR000551">
    <property type="entry name" value="MerR-type_HTH_dom"/>
</dbReference>
<gene>
    <name evidence="2" type="ORF">KUA55_11945</name>
</gene>
<keyword evidence="3" id="KW-1185">Reference proteome</keyword>
<protein>
    <submittedName>
        <fullName evidence="2">MerR family transcriptional regulator</fullName>
    </submittedName>
</protein>
<dbReference type="InterPro" id="IPR047057">
    <property type="entry name" value="MerR_fam"/>
</dbReference>
<dbReference type="SMART" id="SM00422">
    <property type="entry name" value="HTH_MERR"/>
    <property type="match status" value="1"/>
</dbReference>
<evidence type="ECO:0000313" key="3">
    <source>
        <dbReference type="Proteomes" id="UP000774130"/>
    </source>
</evidence>
<dbReference type="PANTHER" id="PTHR30204:SF97">
    <property type="entry name" value="MERR FAMILY REGULATORY PROTEIN"/>
    <property type="match status" value="1"/>
</dbReference>
<dbReference type="CDD" id="cd01107">
    <property type="entry name" value="HTH_BmrR"/>
    <property type="match status" value="1"/>
</dbReference>